<dbReference type="InterPro" id="IPR008333">
    <property type="entry name" value="Cbr1-like_FAD-bd_dom"/>
</dbReference>
<dbReference type="SUPFAM" id="SSF63380">
    <property type="entry name" value="Riboflavin synthase domain-like"/>
    <property type="match status" value="1"/>
</dbReference>
<reference evidence="11 12" key="1">
    <citation type="journal article" date="2021" name="Elife">
        <title>Chloroplast acquisition without the gene transfer in kleptoplastic sea slugs, Plakobranchus ocellatus.</title>
        <authorList>
            <person name="Maeda T."/>
            <person name="Takahashi S."/>
            <person name="Yoshida T."/>
            <person name="Shimamura S."/>
            <person name="Takaki Y."/>
            <person name="Nagai Y."/>
            <person name="Toyoda A."/>
            <person name="Suzuki Y."/>
            <person name="Arimoto A."/>
            <person name="Ishii H."/>
            <person name="Satoh N."/>
            <person name="Nishiyama T."/>
            <person name="Hasebe M."/>
            <person name="Maruyama T."/>
            <person name="Minagawa J."/>
            <person name="Obokata J."/>
            <person name="Shigenobu S."/>
        </authorList>
    </citation>
    <scope>NUCLEOTIDE SEQUENCE [LARGE SCALE GENOMIC DNA]</scope>
</reference>
<dbReference type="GO" id="GO:0050660">
    <property type="term" value="F:flavin adenine dinucleotide binding"/>
    <property type="evidence" value="ECO:0007669"/>
    <property type="project" value="TreeGrafter"/>
</dbReference>
<keyword evidence="2" id="KW-0285">Flavoprotein</keyword>
<accession>A0AAV4G654</accession>
<feature type="domain" description="FAD-binding FR-type" evidence="10">
    <location>
        <begin position="1"/>
        <end position="80"/>
    </location>
</feature>
<feature type="domain" description="2Fe-2S ferredoxin-type" evidence="9">
    <location>
        <begin position="227"/>
        <end position="317"/>
    </location>
</feature>
<dbReference type="Proteomes" id="UP000762676">
    <property type="component" value="Unassembled WGS sequence"/>
</dbReference>
<keyword evidence="6" id="KW-0560">Oxidoreductase</keyword>
<dbReference type="PRINTS" id="PR00371">
    <property type="entry name" value="FPNCR"/>
</dbReference>
<keyword evidence="12" id="KW-1185">Reference proteome</keyword>
<dbReference type="InterPro" id="IPR006058">
    <property type="entry name" value="2Fe2S_fd_BS"/>
</dbReference>
<dbReference type="PRINTS" id="PR00410">
    <property type="entry name" value="PHEHYDRXLASE"/>
</dbReference>
<dbReference type="InterPro" id="IPR050415">
    <property type="entry name" value="MRET"/>
</dbReference>
<sequence length="317" mass="35120">MGSLKSQYDFKAGQYVSLEAVIDGADVRRSYSICSPPESETLSVGIKEVKGGKFSLYANRVLKVGDFLKVGTPEGRYTYERFDKGSIMIFASGSGITPNMSIIKTALKNGGSSKVHLVYGNRTPKETMFLSELKELKRTYSERFGITYVFSRYNEDGALFGRIDRGVVKKMTRQFGADEFYICGPKEMNDIVSHTLEGEGVSPSSIYFESFQSANTDIPKEIKTGDSLVQVTLNDKILSVKVPRKKNILEILLKEKIDAPYSCQGGVCASCIAKVKEGEVTMLNNQVLTDEEIADGMILTCQSYPKTPLLKIDYDDV</sequence>
<dbReference type="Pfam" id="PF00970">
    <property type="entry name" value="FAD_binding_6"/>
    <property type="match status" value="1"/>
</dbReference>
<dbReference type="PROSITE" id="PS00197">
    <property type="entry name" value="2FE2S_FER_1"/>
    <property type="match status" value="1"/>
</dbReference>
<evidence type="ECO:0000259" key="10">
    <source>
        <dbReference type="PROSITE" id="PS51384"/>
    </source>
</evidence>
<evidence type="ECO:0000256" key="1">
    <source>
        <dbReference type="ARBA" id="ARBA00001974"/>
    </source>
</evidence>
<comment type="cofactor">
    <cofactor evidence="1">
        <name>FAD</name>
        <dbReference type="ChEBI" id="CHEBI:57692"/>
    </cofactor>
</comment>
<proteinExistence type="predicted"/>
<dbReference type="Gene3D" id="2.40.30.10">
    <property type="entry name" value="Translation factors"/>
    <property type="match status" value="1"/>
</dbReference>
<evidence type="ECO:0000313" key="11">
    <source>
        <dbReference type="EMBL" id="GFR80671.1"/>
    </source>
</evidence>
<keyword evidence="8" id="KW-0411">Iron-sulfur</keyword>
<gene>
    <name evidence="11" type="ORF">ElyMa_002321100</name>
</gene>
<evidence type="ECO:0000256" key="8">
    <source>
        <dbReference type="ARBA" id="ARBA00023014"/>
    </source>
</evidence>
<dbReference type="InterPro" id="IPR012675">
    <property type="entry name" value="Beta-grasp_dom_sf"/>
</dbReference>
<keyword evidence="4" id="KW-0479">Metal-binding</keyword>
<dbReference type="AlphaFoldDB" id="A0AAV4G654"/>
<evidence type="ECO:0000256" key="7">
    <source>
        <dbReference type="ARBA" id="ARBA00023004"/>
    </source>
</evidence>
<evidence type="ECO:0000256" key="5">
    <source>
        <dbReference type="ARBA" id="ARBA00022827"/>
    </source>
</evidence>
<dbReference type="PROSITE" id="PS51085">
    <property type="entry name" value="2FE2S_FER_2"/>
    <property type="match status" value="1"/>
</dbReference>
<dbReference type="Gene3D" id="3.10.20.30">
    <property type="match status" value="1"/>
</dbReference>
<dbReference type="PANTHER" id="PTHR47354">
    <property type="entry name" value="NADH OXIDOREDUCTASE HCR"/>
    <property type="match status" value="1"/>
</dbReference>
<dbReference type="Gene3D" id="3.40.50.80">
    <property type="entry name" value="Nucleotide-binding domain of ferredoxin-NADP reductase (FNR) module"/>
    <property type="match status" value="1"/>
</dbReference>
<dbReference type="InterPro" id="IPR001041">
    <property type="entry name" value="2Fe-2S_ferredoxin-type"/>
</dbReference>
<organism evidence="11 12">
    <name type="scientific">Elysia marginata</name>
    <dbReference type="NCBI Taxonomy" id="1093978"/>
    <lineage>
        <taxon>Eukaryota</taxon>
        <taxon>Metazoa</taxon>
        <taxon>Spiralia</taxon>
        <taxon>Lophotrochozoa</taxon>
        <taxon>Mollusca</taxon>
        <taxon>Gastropoda</taxon>
        <taxon>Heterobranchia</taxon>
        <taxon>Euthyneura</taxon>
        <taxon>Panpulmonata</taxon>
        <taxon>Sacoglossa</taxon>
        <taxon>Placobranchoidea</taxon>
        <taxon>Plakobranchidae</taxon>
        <taxon>Elysia</taxon>
    </lineage>
</organism>
<dbReference type="CDD" id="cd00207">
    <property type="entry name" value="fer2"/>
    <property type="match status" value="1"/>
</dbReference>
<dbReference type="InterPro" id="IPR036010">
    <property type="entry name" value="2Fe-2S_ferredoxin-like_sf"/>
</dbReference>
<dbReference type="EMBL" id="BMAT01004790">
    <property type="protein sequence ID" value="GFR80671.1"/>
    <property type="molecule type" value="Genomic_DNA"/>
</dbReference>
<dbReference type="GO" id="GO:0046872">
    <property type="term" value="F:metal ion binding"/>
    <property type="evidence" value="ECO:0007669"/>
    <property type="project" value="UniProtKB-KW"/>
</dbReference>
<dbReference type="InterPro" id="IPR017927">
    <property type="entry name" value="FAD-bd_FR_type"/>
</dbReference>
<evidence type="ECO:0000256" key="2">
    <source>
        <dbReference type="ARBA" id="ARBA00022630"/>
    </source>
</evidence>
<dbReference type="InterPro" id="IPR001709">
    <property type="entry name" value="Flavoprot_Pyr_Nucl_cyt_Rdtase"/>
</dbReference>
<evidence type="ECO:0000256" key="4">
    <source>
        <dbReference type="ARBA" id="ARBA00022723"/>
    </source>
</evidence>
<keyword evidence="7" id="KW-0408">Iron</keyword>
<dbReference type="InterPro" id="IPR017938">
    <property type="entry name" value="Riboflavin_synthase-like_b-brl"/>
</dbReference>
<evidence type="ECO:0000259" key="9">
    <source>
        <dbReference type="PROSITE" id="PS51085"/>
    </source>
</evidence>
<dbReference type="GO" id="GO:0051537">
    <property type="term" value="F:2 iron, 2 sulfur cluster binding"/>
    <property type="evidence" value="ECO:0007669"/>
    <property type="project" value="UniProtKB-KW"/>
</dbReference>
<dbReference type="CDD" id="cd06214">
    <property type="entry name" value="PA_degradation_oxidoreductase_like"/>
    <property type="match status" value="1"/>
</dbReference>
<comment type="caution">
    <text evidence="11">The sequence shown here is derived from an EMBL/GenBank/DDBJ whole genome shotgun (WGS) entry which is preliminary data.</text>
</comment>
<dbReference type="InterPro" id="IPR039261">
    <property type="entry name" value="FNR_nucleotide-bd"/>
</dbReference>
<dbReference type="PROSITE" id="PS51384">
    <property type="entry name" value="FAD_FR"/>
    <property type="match status" value="1"/>
</dbReference>
<evidence type="ECO:0000256" key="6">
    <source>
        <dbReference type="ARBA" id="ARBA00023002"/>
    </source>
</evidence>
<name>A0AAV4G654_9GAST</name>
<dbReference type="InterPro" id="IPR001433">
    <property type="entry name" value="OxRdtase_FAD/NAD-bd"/>
</dbReference>
<keyword evidence="3" id="KW-0001">2Fe-2S</keyword>
<dbReference type="SUPFAM" id="SSF54292">
    <property type="entry name" value="2Fe-2S ferredoxin-like"/>
    <property type="match status" value="1"/>
</dbReference>
<dbReference type="PANTHER" id="PTHR47354:SF8">
    <property type="entry name" value="1,2-PHENYLACETYL-COA EPOXIDASE, SUBUNIT E"/>
    <property type="match status" value="1"/>
</dbReference>
<protein>
    <submittedName>
        <fullName evidence="11">Flavodoxin reductase</fullName>
    </submittedName>
</protein>
<dbReference type="GO" id="GO:0016491">
    <property type="term" value="F:oxidoreductase activity"/>
    <property type="evidence" value="ECO:0007669"/>
    <property type="project" value="UniProtKB-KW"/>
</dbReference>
<keyword evidence="5" id="KW-0274">FAD</keyword>
<evidence type="ECO:0000256" key="3">
    <source>
        <dbReference type="ARBA" id="ARBA00022714"/>
    </source>
</evidence>
<dbReference type="Pfam" id="PF00111">
    <property type="entry name" value="Fer2"/>
    <property type="match status" value="1"/>
</dbReference>
<dbReference type="SUPFAM" id="SSF52343">
    <property type="entry name" value="Ferredoxin reductase-like, C-terminal NADP-linked domain"/>
    <property type="match status" value="1"/>
</dbReference>
<evidence type="ECO:0000313" key="12">
    <source>
        <dbReference type="Proteomes" id="UP000762676"/>
    </source>
</evidence>
<dbReference type="Pfam" id="PF00175">
    <property type="entry name" value="NAD_binding_1"/>
    <property type="match status" value="1"/>
</dbReference>